<gene>
    <name evidence="2" type="ORF">FSP39_014958</name>
</gene>
<evidence type="ECO:0000256" key="1">
    <source>
        <dbReference type="SAM" id="MobiDB-lite"/>
    </source>
</evidence>
<protein>
    <submittedName>
        <fullName evidence="2">Uncharacterized protein</fullName>
    </submittedName>
</protein>
<comment type="caution">
    <text evidence="2">The sequence shown here is derived from an EMBL/GenBank/DDBJ whole genome shotgun (WGS) entry which is preliminary data.</text>
</comment>
<dbReference type="AlphaFoldDB" id="A0AA88YN84"/>
<keyword evidence="3" id="KW-1185">Reference proteome</keyword>
<name>A0AA88YN84_PINIB</name>
<sequence length="185" mass="20677">MMSVKGTDSKFTYQRRRLPIEDISDQIDNQEDLEEVEPLDAIEPATNQTSGPHELDDVLDVLLNRDGNQDPESQVVGDIVMEADVSVAEDMDHHDSQMISQEISIGDDDDPDETAHDIHNDDDSGSDADDDDDDENDDDENDDDGGETEDDDADDEEDEEDDEGSDMEAEDEDDYQDMETALTMN</sequence>
<evidence type="ECO:0000313" key="2">
    <source>
        <dbReference type="EMBL" id="KAK3102920.1"/>
    </source>
</evidence>
<proteinExistence type="predicted"/>
<dbReference type="Proteomes" id="UP001186944">
    <property type="component" value="Unassembled WGS sequence"/>
</dbReference>
<dbReference type="EMBL" id="VSWD01000005">
    <property type="protein sequence ID" value="KAK3102920.1"/>
    <property type="molecule type" value="Genomic_DNA"/>
</dbReference>
<feature type="compositionally biased region" description="Basic and acidic residues" evidence="1">
    <location>
        <begin position="113"/>
        <end position="122"/>
    </location>
</feature>
<organism evidence="2 3">
    <name type="scientific">Pinctada imbricata</name>
    <name type="common">Atlantic pearl-oyster</name>
    <name type="synonym">Pinctada martensii</name>
    <dbReference type="NCBI Taxonomy" id="66713"/>
    <lineage>
        <taxon>Eukaryota</taxon>
        <taxon>Metazoa</taxon>
        <taxon>Spiralia</taxon>
        <taxon>Lophotrochozoa</taxon>
        <taxon>Mollusca</taxon>
        <taxon>Bivalvia</taxon>
        <taxon>Autobranchia</taxon>
        <taxon>Pteriomorphia</taxon>
        <taxon>Pterioida</taxon>
        <taxon>Pterioidea</taxon>
        <taxon>Pteriidae</taxon>
        <taxon>Pinctada</taxon>
    </lineage>
</organism>
<accession>A0AA88YN84</accession>
<evidence type="ECO:0000313" key="3">
    <source>
        <dbReference type="Proteomes" id="UP001186944"/>
    </source>
</evidence>
<feature type="region of interest" description="Disordered" evidence="1">
    <location>
        <begin position="82"/>
        <end position="185"/>
    </location>
</feature>
<feature type="compositionally biased region" description="Acidic residues" evidence="1">
    <location>
        <begin position="123"/>
        <end position="177"/>
    </location>
</feature>
<reference evidence="2" key="1">
    <citation type="submission" date="2019-08" db="EMBL/GenBank/DDBJ databases">
        <title>The improved chromosome-level genome for the pearl oyster Pinctada fucata martensii using PacBio sequencing and Hi-C.</title>
        <authorList>
            <person name="Zheng Z."/>
        </authorList>
    </citation>
    <scope>NUCLEOTIDE SEQUENCE</scope>
    <source>
        <strain evidence="2">ZZ-2019</strain>
        <tissue evidence="2">Adductor muscle</tissue>
    </source>
</reference>